<name>A0A218XB61_PUNGR</name>
<proteinExistence type="predicted"/>
<keyword evidence="1" id="KW-0521">NADP</keyword>
<dbReference type="InterPro" id="IPR036812">
    <property type="entry name" value="NAD(P)_OxRdtase_dom_sf"/>
</dbReference>
<reference evidence="5" key="1">
    <citation type="journal article" date="2017" name="Plant J.">
        <title>The pomegranate (Punica granatum L.) genome and the genomics of punicalagin biosynthesis.</title>
        <authorList>
            <person name="Qin G."/>
            <person name="Xu C."/>
            <person name="Ming R."/>
            <person name="Tang H."/>
            <person name="Guyot R."/>
            <person name="Kramer E.M."/>
            <person name="Hu Y."/>
            <person name="Yi X."/>
            <person name="Qi Y."/>
            <person name="Xu X."/>
            <person name="Gao Z."/>
            <person name="Pan H."/>
            <person name="Jian J."/>
            <person name="Tian Y."/>
            <person name="Yue Z."/>
            <person name="Xu Y."/>
        </authorList>
    </citation>
    <scope>NUCLEOTIDE SEQUENCE [LARGE SCALE GENOMIC DNA]</scope>
    <source>
        <strain evidence="5">cv. Dabenzi</strain>
    </source>
</reference>
<dbReference type="Proteomes" id="UP000197138">
    <property type="component" value="Unassembled WGS sequence"/>
</dbReference>
<accession>A0A218XB61</accession>
<dbReference type="AlphaFoldDB" id="A0A218XB61"/>
<organism evidence="4 5">
    <name type="scientific">Punica granatum</name>
    <name type="common">Pomegranate</name>
    <dbReference type="NCBI Taxonomy" id="22663"/>
    <lineage>
        <taxon>Eukaryota</taxon>
        <taxon>Viridiplantae</taxon>
        <taxon>Streptophyta</taxon>
        <taxon>Embryophyta</taxon>
        <taxon>Tracheophyta</taxon>
        <taxon>Spermatophyta</taxon>
        <taxon>Magnoliopsida</taxon>
        <taxon>eudicotyledons</taxon>
        <taxon>Gunneridae</taxon>
        <taxon>Pentapetalae</taxon>
        <taxon>rosids</taxon>
        <taxon>malvids</taxon>
        <taxon>Myrtales</taxon>
        <taxon>Lythraceae</taxon>
        <taxon>Punica</taxon>
    </lineage>
</organism>
<dbReference type="GO" id="GO:0005737">
    <property type="term" value="C:cytoplasm"/>
    <property type="evidence" value="ECO:0007669"/>
    <property type="project" value="TreeGrafter"/>
</dbReference>
<protein>
    <recommendedName>
        <fullName evidence="3">NADP-dependent oxidoreductase domain-containing protein</fullName>
    </recommendedName>
</protein>
<dbReference type="Pfam" id="PF00248">
    <property type="entry name" value="Aldo_ket_red"/>
    <property type="match status" value="1"/>
</dbReference>
<evidence type="ECO:0000313" key="5">
    <source>
        <dbReference type="Proteomes" id="UP000197138"/>
    </source>
</evidence>
<gene>
    <name evidence="4" type="ORF">CDL15_Pgr001602</name>
</gene>
<comment type="caution">
    <text evidence="4">The sequence shown here is derived from an EMBL/GenBank/DDBJ whole genome shotgun (WGS) entry which is preliminary data.</text>
</comment>
<keyword evidence="2" id="KW-0560">Oxidoreductase</keyword>
<evidence type="ECO:0000313" key="4">
    <source>
        <dbReference type="EMBL" id="OWM82028.1"/>
    </source>
</evidence>
<dbReference type="PANTHER" id="PTHR43625:SF81">
    <property type="entry name" value="OS01G0618100 PROTEIN"/>
    <property type="match status" value="1"/>
</dbReference>
<dbReference type="Gene3D" id="3.20.20.100">
    <property type="entry name" value="NADP-dependent oxidoreductase domain"/>
    <property type="match status" value="1"/>
</dbReference>
<feature type="domain" description="NADP-dependent oxidoreductase" evidence="3">
    <location>
        <begin position="38"/>
        <end position="114"/>
    </location>
</feature>
<dbReference type="InterPro" id="IPR050791">
    <property type="entry name" value="Aldo-Keto_reductase"/>
</dbReference>
<evidence type="ECO:0000256" key="1">
    <source>
        <dbReference type="ARBA" id="ARBA00022857"/>
    </source>
</evidence>
<dbReference type="GO" id="GO:0016491">
    <property type="term" value="F:oxidoreductase activity"/>
    <property type="evidence" value="ECO:0007669"/>
    <property type="project" value="UniProtKB-KW"/>
</dbReference>
<dbReference type="InterPro" id="IPR023210">
    <property type="entry name" value="NADP_OxRdtase_dom"/>
</dbReference>
<dbReference type="PANTHER" id="PTHR43625">
    <property type="entry name" value="AFLATOXIN B1 ALDEHYDE REDUCTASE"/>
    <property type="match status" value="1"/>
</dbReference>
<sequence length="122" mass="14044">MRYQSGFVIPMEEQGDENMAEDQKVQIPRVKLGTQGLEAIKKLPREKVQLATKFGVVKIELVNIIVNGKTEYVRSCCEASLKRHDADYIDLYYQHHVDTTSPLEETIRSINEYIYNVLKIGI</sequence>
<evidence type="ECO:0000259" key="3">
    <source>
        <dbReference type="Pfam" id="PF00248"/>
    </source>
</evidence>
<evidence type="ECO:0000256" key="2">
    <source>
        <dbReference type="ARBA" id="ARBA00023002"/>
    </source>
</evidence>
<dbReference type="EMBL" id="MTKT01002011">
    <property type="protein sequence ID" value="OWM82028.1"/>
    <property type="molecule type" value="Genomic_DNA"/>
</dbReference>
<dbReference type="SUPFAM" id="SSF51430">
    <property type="entry name" value="NAD(P)-linked oxidoreductase"/>
    <property type="match status" value="1"/>
</dbReference>